<reference evidence="1" key="1">
    <citation type="submission" date="2023-05" db="EMBL/GenBank/DDBJ databases">
        <authorList>
            <person name="Barden S."/>
            <person name="Berber-Pulido R."/>
            <person name="Bursulaya I."/>
            <person name="Chawla E."/>
            <person name="Critzer N.A."/>
            <person name="Dawson N.R."/>
            <person name="Deal M.M."/>
            <person name="Douglas K.A."/>
            <person name="Estampa J.P."/>
            <person name="Gowdy G.A."/>
            <person name="Hamid B."/>
            <person name="Hernandez E.R."/>
            <person name="Hoang R.L."/>
            <person name="Hughes A.L."/>
            <person name="Kim C.J."/>
            <person name="Kretschmer T.O."/>
            <person name="Le V.D."/>
            <person name="Li A."/>
            <person name="Li M."/>
            <person name="Lim J.M."/>
            <person name="Martin K.B."/>
            <person name="Martinez D.M."/>
            <person name="Nguyen A.H."/>
            <person name="Okumura J.H."/>
            <person name="Ortiz-Gomez D.E."/>
            <person name="Pan C."/>
            <person name="Pisipati K.L."/>
            <person name="Reyimjan D."/>
            <person name="Robles A."/>
            <person name="Rodriguez J.F."/>
            <person name="Sacristan A."/>
            <person name="Scriven S.P."/>
            <person name="Smith S.M."/>
            <person name="Tosasuk K."/>
            <person name="Tran K.A."/>
            <person name="Unanwa N.C."/>
            <person name="Vajragiri S."/>
            <person name="Vanderpool L.R."/>
            <person name="Vu T.T."/>
            <person name="Wang X."/>
            <person name="Wu F."/>
            <person name="Zhu Y.A."/>
            <person name="Nguyen M."/>
            <person name="Stephenson J.C."/>
            <person name="Zorawik M."/>
            <person name="Garza D.R."/>
            <person name="Reputana M.J."/>
            <person name="Al Banaa F.A."/>
            <person name="Reddi K."/>
            <person name="Freise A.C."/>
            <person name="Furlong K.P."/>
            <person name="Rudner A.D."/>
            <person name="Beyer A.R."/>
            <person name="Chong R.A."/>
            <person name="Edgington N.P."/>
            <person name="Garcia Costas A.M."/>
            <person name="Gibb B.P."/>
            <person name="Klyczek K.K."/>
            <person name="Swerdlow S.J."/>
            <person name="Garlena R.A."/>
            <person name="Russell D.A."/>
            <person name="Jacobs-Sera D."/>
            <person name="Hatfull G.F."/>
        </authorList>
    </citation>
    <scope>NUCLEOTIDE SEQUENCE</scope>
</reference>
<dbReference type="Gene3D" id="3.40.50.10400">
    <property type="entry name" value="Hypothetical protein PA1492"/>
    <property type="match status" value="1"/>
</dbReference>
<dbReference type="InterPro" id="IPR025518">
    <property type="entry name" value="DUF4406"/>
</dbReference>
<proteinExistence type="predicted"/>
<protein>
    <submittedName>
        <fullName evidence="1">Nucleoside deoxyribosyltransferase</fullName>
    </submittedName>
</protein>
<name>A0AA49F9T6_9CAUD</name>
<dbReference type="Proteomes" id="UP001243977">
    <property type="component" value="Segment"/>
</dbReference>
<organism evidence="1 2">
    <name type="scientific">Arthrobacter phage VroomVroom</name>
    <dbReference type="NCBI Taxonomy" id="3049371"/>
    <lineage>
        <taxon>Viruses</taxon>
        <taxon>Duplodnaviria</taxon>
        <taxon>Heunggongvirae</taxon>
        <taxon>Uroviricota</taxon>
        <taxon>Caudoviricetes</taxon>
        <taxon>Casidaviridae</taxon>
        <taxon>Hilgardvirus</taxon>
        <taxon>Hilgardvirus vroomvroom</taxon>
    </lineage>
</organism>
<evidence type="ECO:0000313" key="2">
    <source>
        <dbReference type="Proteomes" id="UP001243977"/>
    </source>
</evidence>
<accession>A0AA49F9T6</accession>
<dbReference type="Pfam" id="PF14359">
    <property type="entry name" value="DUF4406"/>
    <property type="match status" value="1"/>
</dbReference>
<evidence type="ECO:0000313" key="1">
    <source>
        <dbReference type="EMBL" id="WIC90183.1"/>
    </source>
</evidence>
<gene>
    <name evidence="1" type="primary">33</name>
    <name evidence="1" type="ORF">SEA_VROOMVROOM_33</name>
</gene>
<keyword evidence="2" id="KW-1185">Reference proteome</keyword>
<dbReference type="EMBL" id="OQ938592">
    <property type="protein sequence ID" value="WIC90183.1"/>
    <property type="molecule type" value="Genomic_DNA"/>
</dbReference>
<sequence>MRLYLAGPMTGRHRWNFDAFEDAAALLRNRGYSVLSPAEMDLAEGFDPDAPAEEFTEADGQEAMRRDLAAIVTRVNAVAVLPGWDDSRGASLEVAVARAIGLPVLTVEDLLAPRILPDLEVYPV</sequence>
<dbReference type="SUPFAM" id="SSF52309">
    <property type="entry name" value="N-(deoxy)ribosyltransferase-like"/>
    <property type="match status" value="1"/>
</dbReference>